<protein>
    <submittedName>
        <fullName evidence="2">Uncharacterized protein</fullName>
    </submittedName>
</protein>
<accession>A0A7J6ESQ9</accession>
<feature type="region of interest" description="Disordered" evidence="1">
    <location>
        <begin position="49"/>
        <end position="69"/>
    </location>
</feature>
<keyword evidence="3" id="KW-1185">Reference proteome</keyword>
<comment type="caution">
    <text evidence="2">The sequence shown here is derived from an EMBL/GenBank/DDBJ whole genome shotgun (WGS) entry which is preliminary data.</text>
</comment>
<gene>
    <name evidence="2" type="ORF">G4B88_015918</name>
</gene>
<name>A0A7J6ESQ9_CANSA</name>
<evidence type="ECO:0000313" key="2">
    <source>
        <dbReference type="EMBL" id="KAF4361326.1"/>
    </source>
</evidence>
<evidence type="ECO:0000313" key="3">
    <source>
        <dbReference type="Proteomes" id="UP000583929"/>
    </source>
</evidence>
<organism evidence="2 3">
    <name type="scientific">Cannabis sativa</name>
    <name type="common">Hemp</name>
    <name type="synonym">Marijuana</name>
    <dbReference type="NCBI Taxonomy" id="3483"/>
    <lineage>
        <taxon>Eukaryota</taxon>
        <taxon>Viridiplantae</taxon>
        <taxon>Streptophyta</taxon>
        <taxon>Embryophyta</taxon>
        <taxon>Tracheophyta</taxon>
        <taxon>Spermatophyta</taxon>
        <taxon>Magnoliopsida</taxon>
        <taxon>eudicotyledons</taxon>
        <taxon>Gunneridae</taxon>
        <taxon>Pentapetalae</taxon>
        <taxon>rosids</taxon>
        <taxon>fabids</taxon>
        <taxon>Rosales</taxon>
        <taxon>Cannabaceae</taxon>
        <taxon>Cannabis</taxon>
    </lineage>
</organism>
<dbReference type="EMBL" id="JAATIQ010000332">
    <property type="protein sequence ID" value="KAF4361326.1"/>
    <property type="molecule type" value="Genomic_DNA"/>
</dbReference>
<sequence length="69" mass="7748">MLRIDLKGVSVRSFGRCWDLEVSSWNTVIIGFQVAADTDPNHNQGSFGYPHFKWSSKRKGSASQQGIFT</sequence>
<reference evidence="2 3" key="1">
    <citation type="journal article" date="2020" name="bioRxiv">
        <title>Sequence and annotation of 42 cannabis genomes reveals extensive copy number variation in cannabinoid synthesis and pathogen resistance genes.</title>
        <authorList>
            <person name="Mckernan K.J."/>
            <person name="Helbert Y."/>
            <person name="Kane L.T."/>
            <person name="Ebling H."/>
            <person name="Zhang L."/>
            <person name="Liu B."/>
            <person name="Eaton Z."/>
            <person name="Mclaughlin S."/>
            <person name="Kingan S."/>
            <person name="Baybayan P."/>
            <person name="Concepcion G."/>
            <person name="Jordan M."/>
            <person name="Riva A."/>
            <person name="Barbazuk W."/>
            <person name="Harkins T."/>
        </authorList>
    </citation>
    <scope>NUCLEOTIDE SEQUENCE [LARGE SCALE GENOMIC DNA]</scope>
    <source>
        <strain evidence="3">cv. Jamaican Lion 4</strain>
        <tissue evidence="2">Leaf</tissue>
    </source>
</reference>
<dbReference type="Proteomes" id="UP000583929">
    <property type="component" value="Unassembled WGS sequence"/>
</dbReference>
<evidence type="ECO:0000256" key="1">
    <source>
        <dbReference type="SAM" id="MobiDB-lite"/>
    </source>
</evidence>
<dbReference type="AlphaFoldDB" id="A0A7J6ESQ9"/>
<proteinExistence type="predicted"/>